<dbReference type="AlphaFoldDB" id="A0A1E3ARP5"/>
<protein>
    <submittedName>
        <fullName evidence="1">Cytidylate kinase</fullName>
        <ecNumber evidence="1">2.7.4.25</ecNumber>
    </submittedName>
</protein>
<dbReference type="GeneID" id="93300958"/>
<organism evidence="1 4">
    <name type="scientific">Eisenbergiella tayi</name>
    <dbReference type="NCBI Taxonomy" id="1432052"/>
    <lineage>
        <taxon>Bacteria</taxon>
        <taxon>Bacillati</taxon>
        <taxon>Bacillota</taxon>
        <taxon>Clostridia</taxon>
        <taxon>Lachnospirales</taxon>
        <taxon>Lachnospiraceae</taxon>
        <taxon>Eisenbergiella</taxon>
    </lineage>
</organism>
<gene>
    <name evidence="1" type="primary">cmk_6</name>
    <name evidence="1" type="ORF">BEH84_01971</name>
    <name evidence="2" type="ORF">BEI63_22660</name>
</gene>
<reference evidence="2 3" key="2">
    <citation type="submission" date="2016-08" db="EMBL/GenBank/DDBJ databases">
        <title>Characterization of Isolates of Eisenbergiella tayi Derived from Blood Cultures, Using Whole Genome Sequencing.</title>
        <authorList>
            <person name="Bernier A.-M."/>
            <person name="Burdz T."/>
            <person name="Wiebe D."/>
            <person name="Bernard K."/>
        </authorList>
    </citation>
    <scope>NUCLEOTIDE SEQUENCE [LARGE SCALE GENOMIC DNA]</scope>
    <source>
        <strain evidence="2 3">NML120146</strain>
    </source>
</reference>
<evidence type="ECO:0000313" key="4">
    <source>
        <dbReference type="Proteomes" id="UP000095003"/>
    </source>
</evidence>
<accession>A0A1E3ARP5</accession>
<dbReference type="EMBL" id="MCGI01000002">
    <property type="protein sequence ID" value="ODM11362.1"/>
    <property type="molecule type" value="Genomic_DNA"/>
</dbReference>
<evidence type="ECO:0000313" key="1">
    <source>
        <dbReference type="EMBL" id="ODM11362.1"/>
    </source>
</evidence>
<keyword evidence="1" id="KW-0418">Kinase</keyword>
<dbReference type="EC" id="2.7.4.25" evidence="1"/>
<keyword evidence="1" id="KW-0808">Transferase</keyword>
<dbReference type="Pfam" id="PF13238">
    <property type="entry name" value="AAA_18"/>
    <property type="match status" value="1"/>
</dbReference>
<evidence type="ECO:0000313" key="3">
    <source>
        <dbReference type="Proteomes" id="UP000094869"/>
    </source>
</evidence>
<dbReference type="SUPFAM" id="SSF52540">
    <property type="entry name" value="P-loop containing nucleoside triphosphate hydrolases"/>
    <property type="match status" value="1"/>
</dbReference>
<dbReference type="Proteomes" id="UP000095003">
    <property type="component" value="Unassembled WGS sequence"/>
</dbReference>
<name>A0A1E3ARP5_9FIRM</name>
<dbReference type="PANTHER" id="PTHR37816:SF2">
    <property type="entry name" value="DNA TOPOLOGY MODULATION PROTEIN FLAR-RELATED PROTEIN"/>
    <property type="match status" value="1"/>
</dbReference>
<reference evidence="1 4" key="1">
    <citation type="submission" date="2016-07" db="EMBL/GenBank/DDBJ databases">
        <title>Characterization of isolates of Eisenbergiella tayi derived from blood cultures, using whole genome sequencing.</title>
        <authorList>
            <person name="Burdz T."/>
            <person name="Wiebe D."/>
            <person name="Huynh C."/>
            <person name="Bernard K."/>
        </authorList>
    </citation>
    <scope>NUCLEOTIDE SEQUENCE [LARGE SCALE GENOMIC DNA]</scope>
    <source>
        <strain evidence="1 4">NML 120489</strain>
    </source>
</reference>
<dbReference type="InterPro" id="IPR027417">
    <property type="entry name" value="P-loop_NTPase"/>
</dbReference>
<evidence type="ECO:0000313" key="2">
    <source>
        <dbReference type="EMBL" id="ODR49923.1"/>
    </source>
</evidence>
<dbReference type="GO" id="GO:0016301">
    <property type="term" value="F:kinase activity"/>
    <property type="evidence" value="ECO:0007669"/>
    <property type="project" value="UniProtKB-KW"/>
</dbReference>
<dbReference type="EMBL" id="MEHD01000036">
    <property type="protein sequence ID" value="ODR49923.1"/>
    <property type="molecule type" value="Genomic_DNA"/>
</dbReference>
<dbReference type="InterPro" id="IPR052922">
    <property type="entry name" value="Cytidylate_Kinase-2"/>
</dbReference>
<keyword evidence="3" id="KW-1185">Reference proteome</keyword>
<comment type="caution">
    <text evidence="1">The sequence shown here is derived from an EMBL/GenBank/DDBJ whole genome shotgun (WGS) entry which is preliminary data.</text>
</comment>
<sequence length="182" mass="20627">MDKTHGIIIFGANGSGKTTLGRELAGLLGFRHMDIEDYYFEKSEIPYTVKRSRKDCLELMLSDIEKYGSFVITAVTGDFGDEIQRLYELAVGITAPHEVRMSRIKQRSREKYGDRVCKGGDMYEQEQQFFDFAAARSLSGIGEWAETLTCPVMYVDGTVDWHINAAAIAERFSALIKDRDEM</sequence>
<dbReference type="Gene3D" id="3.40.50.300">
    <property type="entry name" value="P-loop containing nucleotide triphosphate hydrolases"/>
    <property type="match status" value="1"/>
</dbReference>
<proteinExistence type="predicted"/>
<dbReference type="PANTHER" id="PTHR37816">
    <property type="entry name" value="YALI0E33011P"/>
    <property type="match status" value="1"/>
</dbReference>
<dbReference type="RefSeq" id="WP_069156684.1">
    <property type="nucleotide sequence ID" value="NZ_BAABXS010000001.1"/>
</dbReference>
<dbReference type="Proteomes" id="UP000094869">
    <property type="component" value="Unassembled WGS sequence"/>
</dbReference>